<dbReference type="Pfam" id="PF08818">
    <property type="entry name" value="DUF1801"/>
    <property type="match status" value="1"/>
</dbReference>
<dbReference type="InterPro" id="IPR014922">
    <property type="entry name" value="YdhG-like"/>
</dbReference>
<dbReference type="RefSeq" id="WP_239673058.1">
    <property type="nucleotide sequence ID" value="NZ_CP049742.1"/>
</dbReference>
<gene>
    <name evidence="2" type="ORF">G8O30_00460</name>
</gene>
<feature type="domain" description="YdhG-like" evidence="1">
    <location>
        <begin position="20"/>
        <end position="114"/>
    </location>
</feature>
<evidence type="ECO:0000313" key="2">
    <source>
        <dbReference type="EMBL" id="QPC45554.1"/>
    </source>
</evidence>
<dbReference type="Proteomes" id="UP000593626">
    <property type="component" value="Chromosome"/>
</dbReference>
<protein>
    <submittedName>
        <fullName evidence="2">DUF1801 domain-containing protein</fullName>
    </submittedName>
</protein>
<reference evidence="2 3" key="1">
    <citation type="submission" date="2019-07" db="EMBL/GenBank/DDBJ databases">
        <title>Genome sequence of 2 isolates from Red Sea Mangroves.</title>
        <authorList>
            <person name="Sefrji F."/>
            <person name="Michoud G."/>
            <person name="Merlino G."/>
            <person name="Daffonchio D."/>
        </authorList>
    </citation>
    <scope>NUCLEOTIDE SEQUENCE [LARGE SCALE GENOMIC DNA]</scope>
    <source>
        <strain evidence="2 3">R1DC41</strain>
    </source>
</reference>
<name>A0A7S8C8X6_9BACI</name>
<evidence type="ECO:0000259" key="1">
    <source>
        <dbReference type="Pfam" id="PF08818"/>
    </source>
</evidence>
<keyword evidence="3" id="KW-1185">Reference proteome</keyword>
<dbReference type="KEGG" id="mcui:G8O30_00460"/>
<dbReference type="SUPFAM" id="SSF159888">
    <property type="entry name" value="YdhG-like"/>
    <property type="match status" value="1"/>
</dbReference>
<sequence length="125" mass="14317">MQYDVSTPHEYIEVLEHDWRKDKLLAIRELIQTLAPELEEGIQYKMLAFGKGNDYLFHLNAQKNYVSLYVGNIEKVDPTQQLLEGFNVGKGCIRLKKSNDITSSNLPAFIEKAIALWRNGIDTSC</sequence>
<accession>A0A7S8C8X6</accession>
<dbReference type="AlphaFoldDB" id="A0A7S8C8X6"/>
<evidence type="ECO:0000313" key="3">
    <source>
        <dbReference type="Proteomes" id="UP000593626"/>
    </source>
</evidence>
<dbReference type="Gene3D" id="3.90.1150.200">
    <property type="match status" value="1"/>
</dbReference>
<dbReference type="EMBL" id="CP049742">
    <property type="protein sequence ID" value="QPC45554.1"/>
    <property type="molecule type" value="Genomic_DNA"/>
</dbReference>
<proteinExistence type="predicted"/>
<organism evidence="2 3">
    <name type="scientific">Mangrovibacillus cuniculi</name>
    <dbReference type="NCBI Taxonomy" id="2593652"/>
    <lineage>
        <taxon>Bacteria</taxon>
        <taxon>Bacillati</taxon>
        <taxon>Bacillota</taxon>
        <taxon>Bacilli</taxon>
        <taxon>Bacillales</taxon>
        <taxon>Bacillaceae</taxon>
        <taxon>Mangrovibacillus</taxon>
    </lineage>
</organism>